<dbReference type="EMBL" id="WUPT01000001">
    <property type="protein sequence ID" value="MXQ08015.1"/>
    <property type="molecule type" value="Genomic_DNA"/>
</dbReference>
<accession>A0A7C9MJT2</accession>
<organism evidence="1 2">
    <name type="scientific">Kangsaoukella pontilimi</name>
    <dbReference type="NCBI Taxonomy" id="2691042"/>
    <lineage>
        <taxon>Bacteria</taxon>
        <taxon>Pseudomonadati</taxon>
        <taxon>Pseudomonadota</taxon>
        <taxon>Alphaproteobacteria</taxon>
        <taxon>Rhodobacterales</taxon>
        <taxon>Paracoccaceae</taxon>
        <taxon>Kangsaoukella</taxon>
    </lineage>
</organism>
<dbReference type="RefSeq" id="WP_160763852.1">
    <property type="nucleotide sequence ID" value="NZ_WUPT01000001.1"/>
</dbReference>
<evidence type="ECO:0000313" key="1">
    <source>
        <dbReference type="EMBL" id="MXQ08015.1"/>
    </source>
</evidence>
<gene>
    <name evidence="1" type="ORF">GQ651_09175</name>
</gene>
<dbReference type="Pfam" id="PF14390">
    <property type="entry name" value="DUF4420"/>
    <property type="match status" value="1"/>
</dbReference>
<name>A0A7C9MJT2_9RHOB</name>
<protein>
    <submittedName>
        <fullName evidence="1">PD-(D/E)XK motif protein</fullName>
    </submittedName>
</protein>
<reference evidence="1 2" key="1">
    <citation type="submission" date="2019-12" db="EMBL/GenBank/DDBJ databases">
        <authorList>
            <person name="Lee S.D."/>
        </authorList>
    </citation>
    <scope>NUCLEOTIDE SEQUENCE [LARGE SCALE GENOMIC DNA]</scope>
    <source>
        <strain evidence="1 2">GH1-50</strain>
    </source>
</reference>
<comment type="caution">
    <text evidence="1">The sequence shown here is derived from an EMBL/GenBank/DDBJ whole genome shotgun (WGS) entry which is preliminary data.</text>
</comment>
<keyword evidence="2" id="KW-1185">Reference proteome</keyword>
<dbReference type="InterPro" id="IPR025534">
    <property type="entry name" value="DUF4420"/>
</dbReference>
<dbReference type="AlphaFoldDB" id="A0A7C9MJT2"/>
<evidence type="ECO:0000313" key="2">
    <source>
        <dbReference type="Proteomes" id="UP000480350"/>
    </source>
</evidence>
<sequence>MNSAGLIGIFDGITAPNNETSSSPIFAARQVPGSECYFVGKDANSQACLLVATMDGSGRNPPPIRLESLDAQFELICQITDADGQMAEGRFTVVRCRSRDVETIRYFLSVCGVLIRHLGDLPSRSDLASAVQRIASIFQSLRKPPVRSLNGLFGELFLISRSRNPERSVAAWRIDEGARFDFSVGDVRLEVKTSAGRARKHVFSYEQCNPPSGTEAIVASLLVERIPGGLSLANLITDIETRISKNEDLLLKLHDVTASTLGTSISGAMDVCFDPRLAESSLLFFDLREIPAIRGELTPGVSDVRFASDLVDQSPLTASSLIDRDPLFWELMPDQTQ</sequence>
<reference evidence="1 2" key="2">
    <citation type="submission" date="2020-03" db="EMBL/GenBank/DDBJ databases">
        <title>Kangsaoukella pontilimi gen. nov., sp. nov., a new member of the family Rhodobacteraceae isolated from a tidal mudflat.</title>
        <authorList>
            <person name="Kim I.S."/>
        </authorList>
    </citation>
    <scope>NUCLEOTIDE SEQUENCE [LARGE SCALE GENOMIC DNA]</scope>
    <source>
        <strain evidence="1 2">GH1-50</strain>
    </source>
</reference>
<dbReference type="Proteomes" id="UP000480350">
    <property type="component" value="Unassembled WGS sequence"/>
</dbReference>
<proteinExistence type="predicted"/>